<dbReference type="EMBL" id="CP159989">
    <property type="protein sequence ID" value="XCP81534.1"/>
    <property type="molecule type" value="Genomic_DNA"/>
</dbReference>
<gene>
    <name evidence="2" type="ORF">ABXS69_05600</name>
</gene>
<reference evidence="2" key="1">
    <citation type="submission" date="2024-05" db="EMBL/GenBank/DDBJ databases">
        <title>Draft genome assemblies of 36 bacteria isolated from hibernating arctic ground squirrels.</title>
        <authorList>
            <person name="McKee H."/>
            <person name="Mullen L."/>
            <person name="Drown D.M."/>
            <person name="Duddleston K.N."/>
        </authorList>
    </citation>
    <scope>NUCLEOTIDE SEQUENCE</scope>
    <source>
        <strain evidence="2">AR004</strain>
    </source>
</reference>
<dbReference type="AlphaFoldDB" id="A0AAU8N2B3"/>
<accession>A0AAU8N2B3</accession>
<evidence type="ECO:0000256" key="1">
    <source>
        <dbReference type="SAM" id="MobiDB-lite"/>
    </source>
</evidence>
<organism evidence="2">
    <name type="scientific">Actinomyces timonensis</name>
    <dbReference type="NCBI Taxonomy" id="1288391"/>
    <lineage>
        <taxon>Bacteria</taxon>
        <taxon>Bacillati</taxon>
        <taxon>Actinomycetota</taxon>
        <taxon>Actinomycetes</taxon>
        <taxon>Actinomycetales</taxon>
        <taxon>Actinomycetaceae</taxon>
        <taxon>Actinomyces</taxon>
    </lineage>
</organism>
<feature type="region of interest" description="Disordered" evidence="1">
    <location>
        <begin position="241"/>
        <end position="271"/>
    </location>
</feature>
<evidence type="ECO:0008006" key="3">
    <source>
        <dbReference type="Google" id="ProtNLM"/>
    </source>
</evidence>
<dbReference type="RefSeq" id="WP_366179797.1">
    <property type="nucleotide sequence ID" value="NZ_CP159989.1"/>
</dbReference>
<feature type="compositionally biased region" description="Low complexity" evidence="1">
    <location>
        <begin position="249"/>
        <end position="271"/>
    </location>
</feature>
<evidence type="ECO:0000313" key="2">
    <source>
        <dbReference type="EMBL" id="XCP81534.1"/>
    </source>
</evidence>
<name>A0AAU8N2B3_9ACTO</name>
<proteinExistence type="predicted"/>
<protein>
    <recommendedName>
        <fullName evidence="3">Protein ImuA</fullName>
    </recommendedName>
</protein>
<sequence>MGGDERLSRLRAARRALASAEERAGLRSAREPLAPRAREGLIGDPPPGPWLGVGAATSGAVVLTGSTSALLALLAHRQGAQGWCAVVGGDDLGWCAASHLGLALDRVLAVPIGAVVVGEARAAREELTPASILAVTSALLDGVDALLVTARPASRLRARDRATLTARARDRGALILSPIPWEGARVLRAEPRGALVPLRAQGAQEMPAGYLDALSWRLSDDARGSRLELRLGGGGMELEDLAGAGGRGAAAPKGLGAPAAPGAPPARRGSA</sequence>